<keyword evidence="2" id="KW-1185">Reference proteome</keyword>
<reference evidence="1" key="2">
    <citation type="submission" date="2020-05" db="UniProtKB">
        <authorList>
            <consortium name="EnsemblMetazoa"/>
        </authorList>
    </citation>
    <scope>IDENTIFICATION</scope>
    <source>
        <strain evidence="1">MINIMUS1</strain>
    </source>
</reference>
<proteinExistence type="predicted"/>
<name>A0A182WLV4_9DIPT</name>
<dbReference type="VEuPathDB" id="VectorBase:AMIN011383"/>
<evidence type="ECO:0000313" key="1">
    <source>
        <dbReference type="EnsemblMetazoa" id="AMIN011383-PA"/>
    </source>
</evidence>
<reference evidence="2" key="1">
    <citation type="submission" date="2013-03" db="EMBL/GenBank/DDBJ databases">
        <title>The Genome Sequence of Anopheles minimus MINIMUS1.</title>
        <authorList>
            <consortium name="The Broad Institute Genomics Platform"/>
            <person name="Neafsey D.E."/>
            <person name="Walton C."/>
            <person name="Walker B."/>
            <person name="Young S.K."/>
            <person name="Zeng Q."/>
            <person name="Gargeya S."/>
            <person name="Fitzgerald M."/>
            <person name="Haas B."/>
            <person name="Abouelleil A."/>
            <person name="Allen A.W."/>
            <person name="Alvarado L."/>
            <person name="Arachchi H.M."/>
            <person name="Berlin A.M."/>
            <person name="Chapman S.B."/>
            <person name="Gainer-Dewar J."/>
            <person name="Goldberg J."/>
            <person name="Griggs A."/>
            <person name="Gujja S."/>
            <person name="Hansen M."/>
            <person name="Howarth C."/>
            <person name="Imamovic A."/>
            <person name="Ireland A."/>
            <person name="Larimer J."/>
            <person name="McCowan C."/>
            <person name="Murphy C."/>
            <person name="Pearson M."/>
            <person name="Poon T.W."/>
            <person name="Priest M."/>
            <person name="Roberts A."/>
            <person name="Saif S."/>
            <person name="Shea T."/>
            <person name="Sisk P."/>
            <person name="Sykes S."/>
            <person name="Wortman J."/>
            <person name="Nusbaum C."/>
            <person name="Birren B."/>
        </authorList>
    </citation>
    <scope>NUCLEOTIDE SEQUENCE [LARGE SCALE GENOMIC DNA]</scope>
    <source>
        <strain evidence="2">MINIMUS1</strain>
    </source>
</reference>
<dbReference type="Proteomes" id="UP000075920">
    <property type="component" value="Unassembled WGS sequence"/>
</dbReference>
<dbReference type="EnsemblMetazoa" id="AMIN011383-RA">
    <property type="protein sequence ID" value="AMIN011383-PA"/>
    <property type="gene ID" value="AMIN011383"/>
</dbReference>
<evidence type="ECO:0000313" key="2">
    <source>
        <dbReference type="Proteomes" id="UP000075920"/>
    </source>
</evidence>
<organism evidence="1 2">
    <name type="scientific">Anopheles minimus</name>
    <dbReference type="NCBI Taxonomy" id="112268"/>
    <lineage>
        <taxon>Eukaryota</taxon>
        <taxon>Metazoa</taxon>
        <taxon>Ecdysozoa</taxon>
        <taxon>Arthropoda</taxon>
        <taxon>Hexapoda</taxon>
        <taxon>Insecta</taxon>
        <taxon>Pterygota</taxon>
        <taxon>Neoptera</taxon>
        <taxon>Endopterygota</taxon>
        <taxon>Diptera</taxon>
        <taxon>Nematocera</taxon>
        <taxon>Culicoidea</taxon>
        <taxon>Culicidae</taxon>
        <taxon>Anophelinae</taxon>
        <taxon>Anopheles</taxon>
    </lineage>
</organism>
<accession>A0A182WLV4</accession>
<sequence>MLSTWQSWLEKQRKKCTTKPSNADIQPKQAASVEFSFSEQPNWTPEAKRHHSLPRRLLGNLMSERNTNEEAEQLFLKQLLKDHGLYHKRQSIQERRRLKHLLELEQHTTGTEGRTNVSKEANINYRSDGATASLLSLTQETKDMVNYKGLETESPSYEETGV</sequence>
<protein>
    <submittedName>
        <fullName evidence="1">Uncharacterized protein</fullName>
    </submittedName>
</protein>
<dbReference type="AlphaFoldDB" id="A0A182WLV4"/>